<feature type="compositionally biased region" description="Low complexity" evidence="2">
    <location>
        <begin position="193"/>
        <end position="229"/>
    </location>
</feature>
<feature type="chain" id="PRO_5015651495" evidence="3">
    <location>
        <begin position="26"/>
        <end position="438"/>
    </location>
</feature>
<keyword evidence="3" id="KW-0732">Signal</keyword>
<feature type="compositionally biased region" description="Polar residues" evidence="2">
    <location>
        <begin position="424"/>
        <end position="438"/>
    </location>
</feature>
<evidence type="ECO:0000256" key="2">
    <source>
        <dbReference type="SAM" id="MobiDB-lite"/>
    </source>
</evidence>
<feature type="compositionally biased region" description="Low complexity" evidence="2">
    <location>
        <begin position="155"/>
        <end position="173"/>
    </location>
</feature>
<keyword evidence="1" id="KW-0193">Cuticle</keyword>
<reference evidence="4" key="2">
    <citation type="journal article" date="2018" name="Proc. Natl. Acad. Sci. U.S.A.">
        <title>A comprehensive omics analysis and functional survey of cuticular proteins in the brown planthopper.</title>
        <authorList>
            <person name="Pan P.L."/>
            <person name="Ye Y.X."/>
            <person name="Lou Y.H."/>
            <person name="Lu J.B."/>
            <person name="Cheng C."/>
            <person name="Shen Y."/>
            <person name="Moussian B."/>
            <person name="Zhang C.X."/>
        </authorList>
    </citation>
    <scope>NUCLEOTIDE SEQUENCE</scope>
    <source>
        <strain evidence="4">NlugCpr90</strain>
    </source>
</reference>
<feature type="compositionally biased region" description="Polar residues" evidence="2">
    <location>
        <begin position="132"/>
        <end position="154"/>
    </location>
</feature>
<organism evidence="4">
    <name type="scientific">Nilaparvata lugens</name>
    <name type="common">Brown planthopper</name>
    <dbReference type="NCBI Taxonomy" id="108931"/>
    <lineage>
        <taxon>Eukaryota</taxon>
        <taxon>Metazoa</taxon>
        <taxon>Ecdysozoa</taxon>
        <taxon>Arthropoda</taxon>
        <taxon>Hexapoda</taxon>
        <taxon>Insecta</taxon>
        <taxon>Pterygota</taxon>
        <taxon>Neoptera</taxon>
        <taxon>Paraneoptera</taxon>
        <taxon>Hemiptera</taxon>
        <taxon>Auchenorrhyncha</taxon>
        <taxon>Fulgoroidea</taxon>
        <taxon>Delphacidae</taxon>
        <taxon>Delphacinae</taxon>
        <taxon>Nilaparvata</taxon>
    </lineage>
</organism>
<feature type="region of interest" description="Disordered" evidence="2">
    <location>
        <begin position="117"/>
        <end position="229"/>
    </location>
</feature>
<feature type="compositionally biased region" description="Basic and acidic residues" evidence="2">
    <location>
        <begin position="298"/>
        <end position="313"/>
    </location>
</feature>
<evidence type="ECO:0000256" key="1">
    <source>
        <dbReference type="PROSITE-ProRule" id="PRU00497"/>
    </source>
</evidence>
<dbReference type="RefSeq" id="XP_022192101.1">
    <property type="nucleotide sequence ID" value="XM_022336409.2"/>
</dbReference>
<dbReference type="GeneID" id="111050148"/>
<dbReference type="AlphaFoldDB" id="A0A2S1ZSE5"/>
<proteinExistence type="evidence at transcript level"/>
<dbReference type="InterPro" id="IPR000618">
    <property type="entry name" value="Insect_cuticle"/>
</dbReference>
<protein>
    <submittedName>
        <fullName evidence="4">Cuticular protein</fullName>
    </submittedName>
</protein>
<dbReference type="Pfam" id="PF00379">
    <property type="entry name" value="Chitin_bind_4"/>
    <property type="match status" value="1"/>
</dbReference>
<reference evidence="4" key="1">
    <citation type="submission" date="2017-09" db="EMBL/GenBank/DDBJ databases">
        <authorList>
            <person name="Ehlers B."/>
            <person name="Leendertz F.H."/>
        </authorList>
    </citation>
    <scope>NUCLEOTIDE SEQUENCE</scope>
    <source>
        <strain evidence="4">NlugCpr90</strain>
    </source>
</reference>
<dbReference type="PROSITE" id="PS51155">
    <property type="entry name" value="CHIT_BIND_RR_2"/>
    <property type="match status" value="1"/>
</dbReference>
<dbReference type="GO" id="GO:0042302">
    <property type="term" value="F:structural constituent of cuticle"/>
    <property type="evidence" value="ECO:0007669"/>
    <property type="project" value="UniProtKB-UniRule"/>
</dbReference>
<evidence type="ECO:0000256" key="3">
    <source>
        <dbReference type="SAM" id="SignalP"/>
    </source>
</evidence>
<feature type="region of interest" description="Disordered" evidence="2">
    <location>
        <begin position="261"/>
        <end position="313"/>
    </location>
</feature>
<accession>A0A2S1ZSE5</accession>
<sequence>MKAMRTSKAFLLIVALCTVVPSLNGQVPVNVDPNQQPGLQKFFLVPESVLAQIPHQNKIIPIPQNIVSTAPGTVAGQPTFHAAQNSQQNPSRVSLTAEQAEQAKKQEAFRNQAIEANRKAAAQRQRQEQTAPSNQFSQNPTGQFAPQNDQFFANQQHQQVHQVQSQVQPQVQPDGFRNVQTQTPTKRVKLQRQKAAQAAVQGQQPRVQHHQSQQPRAQHQQFQQPQVQQQQFAQPQVQQQFQQPQQQFQQAEVQQQQFAPVQQTQFQPQQAQPAPPVQRQQVQQPAAASFISSQHSTETQRRPADSRSQALRDEEEIHRHQAENAKYSFATAVNDGINDQQHIRQETRDGLKLSGLYSYSDGFYKRTIHYEADENGYRVINEEIEPIGNGPISDPSGTAEVSSDVGGASLRYSISGQDFPPNAFTGNEQDAATNFQRI</sequence>
<feature type="compositionally biased region" description="Low complexity" evidence="2">
    <location>
        <begin position="119"/>
        <end position="131"/>
    </location>
</feature>
<feature type="region of interest" description="Disordered" evidence="2">
    <location>
        <begin position="417"/>
        <end position="438"/>
    </location>
</feature>
<dbReference type="EMBL" id="MF942863">
    <property type="protein sequence ID" value="AWK28386.1"/>
    <property type="molecule type" value="mRNA"/>
</dbReference>
<dbReference type="OrthoDB" id="8195082at2759"/>
<feature type="compositionally biased region" description="Low complexity" evidence="2">
    <location>
        <begin position="261"/>
        <end position="288"/>
    </location>
</feature>
<dbReference type="KEGG" id="nlu:111050148"/>
<feature type="signal peptide" evidence="3">
    <location>
        <begin position="1"/>
        <end position="25"/>
    </location>
</feature>
<evidence type="ECO:0000313" key="4">
    <source>
        <dbReference type="EMBL" id="AWK28386.1"/>
    </source>
</evidence>
<name>A0A2S1ZSE5_NILLU</name>